<dbReference type="PANTHER" id="PTHR23342:SF0">
    <property type="entry name" value="N-ACETYLGLUTAMATE SYNTHASE, MITOCHONDRIAL"/>
    <property type="match status" value="1"/>
</dbReference>
<evidence type="ECO:0000256" key="4">
    <source>
        <dbReference type="ARBA" id="ARBA00006830"/>
    </source>
</evidence>
<dbReference type="HAMAP" id="MF_00150">
    <property type="entry name" value="ArgC_type1"/>
    <property type="match status" value="1"/>
</dbReference>
<dbReference type="InterPro" id="IPR058924">
    <property type="entry name" value="AGPR_dimerisation_dom"/>
</dbReference>
<dbReference type="Pfam" id="PF04768">
    <property type="entry name" value="NAT"/>
    <property type="match status" value="1"/>
</dbReference>
<evidence type="ECO:0000256" key="9">
    <source>
        <dbReference type="ARBA" id="ARBA00022741"/>
    </source>
</evidence>
<dbReference type="PROSITE" id="PS50082">
    <property type="entry name" value="WD_REPEATS_2"/>
    <property type="match status" value="1"/>
</dbReference>
<dbReference type="SUPFAM" id="SSF55347">
    <property type="entry name" value="Glyceraldehyde-3-phosphate dehydrogenase-like, C-terminal domain"/>
    <property type="match status" value="1"/>
</dbReference>
<keyword evidence="11" id="KW-0067">ATP-binding</keyword>
<dbReference type="GO" id="GO:0005634">
    <property type="term" value="C:nucleus"/>
    <property type="evidence" value="ECO:0007669"/>
    <property type="project" value="UniProtKB-SubCell"/>
</dbReference>
<evidence type="ECO:0000256" key="11">
    <source>
        <dbReference type="ARBA" id="ARBA00022840"/>
    </source>
</evidence>
<comment type="similarity">
    <text evidence="5">In the C-terminal section; belongs to the NAGSA dehydrogenase family.</text>
</comment>
<feature type="compositionally biased region" description="Low complexity" evidence="20">
    <location>
        <begin position="556"/>
        <end position="572"/>
    </location>
</feature>
<comment type="pathway">
    <text evidence="3">Amino-acid biosynthesis; L-arginine biosynthesis; N(2)-acetyl-L-ornithine from L-glutamate: step 3/4.</text>
</comment>
<dbReference type="NCBIfam" id="TIGR00761">
    <property type="entry name" value="argB"/>
    <property type="match status" value="1"/>
</dbReference>
<evidence type="ECO:0000313" key="22">
    <source>
        <dbReference type="EMBL" id="KAK3178987.1"/>
    </source>
</evidence>
<dbReference type="InterPro" id="IPR041734">
    <property type="entry name" value="NAGK-fArgBP"/>
</dbReference>
<evidence type="ECO:0000256" key="8">
    <source>
        <dbReference type="ARBA" id="ARBA00022679"/>
    </source>
</evidence>
<comment type="caution">
    <text evidence="22">The sequence shown here is derived from an EMBL/GenBank/DDBJ whole genome shotgun (WGS) entry which is preliminary data.</text>
</comment>
<dbReference type="PROSITE" id="PS51731">
    <property type="entry name" value="GNAT_NAGS"/>
    <property type="match status" value="1"/>
</dbReference>
<keyword evidence="12" id="KW-0521">NADP</keyword>
<feature type="region of interest" description="Disordered" evidence="20">
    <location>
        <begin position="907"/>
        <end position="991"/>
    </location>
</feature>
<feature type="domain" description="N-acetyltransferase" evidence="21">
    <location>
        <begin position="341"/>
        <end position="495"/>
    </location>
</feature>
<evidence type="ECO:0000256" key="13">
    <source>
        <dbReference type="ARBA" id="ARBA00022946"/>
    </source>
</evidence>
<dbReference type="GO" id="GO:0051287">
    <property type="term" value="F:NAD binding"/>
    <property type="evidence" value="ECO:0007669"/>
    <property type="project" value="InterPro"/>
</dbReference>
<dbReference type="Pfam" id="PF01118">
    <property type="entry name" value="Semialdhyde_dh"/>
    <property type="match status" value="1"/>
</dbReference>
<protein>
    <submittedName>
        <fullName evidence="22">Protein arg-6, mitochondrial</fullName>
    </submittedName>
</protein>
<evidence type="ECO:0000256" key="16">
    <source>
        <dbReference type="ARBA" id="ARBA00023268"/>
    </source>
</evidence>
<dbReference type="GO" id="GO:0005759">
    <property type="term" value="C:mitochondrial matrix"/>
    <property type="evidence" value="ECO:0007669"/>
    <property type="project" value="UniProtKB-ARBA"/>
</dbReference>
<keyword evidence="17 18" id="KW-0853">WD repeat</keyword>
<dbReference type="InterPro" id="IPR000706">
    <property type="entry name" value="AGPR_type-1"/>
</dbReference>
<dbReference type="FunFam" id="3.40.630.30:FF:000029">
    <property type="entry name" value="Bifunctional acetylglutamate kinase/N-acetyl-gamma-glutamyl-phosphate reductase"/>
    <property type="match status" value="1"/>
</dbReference>
<dbReference type="EMBL" id="JASNWA010000003">
    <property type="protein sequence ID" value="KAK3178987.1"/>
    <property type="molecule type" value="Genomic_DNA"/>
</dbReference>
<dbReference type="GO" id="GO:0003991">
    <property type="term" value="F:acetylglutamate kinase activity"/>
    <property type="evidence" value="ECO:0007669"/>
    <property type="project" value="TreeGrafter"/>
</dbReference>
<dbReference type="InterPro" id="IPR015943">
    <property type="entry name" value="WD40/YVTN_repeat-like_dom_sf"/>
</dbReference>
<dbReference type="SMART" id="SM00320">
    <property type="entry name" value="WD40"/>
    <property type="match status" value="2"/>
</dbReference>
<dbReference type="FunFam" id="3.30.360.10:FF:000019">
    <property type="entry name" value="Bifunctional acetylglutamate kinase/N-acetyl-gamma-glutamyl-phosphate reductase"/>
    <property type="match status" value="1"/>
</dbReference>
<sequence length="1420" mass="156073">MQSLRSSAAIAVRDCRLARSPLLRPRPRTILPSAPTCRRKYASRIDSSSSTRSTVIQLLNQISSKREVQQYLNHFSSQPSQQFAVIKVGGAILTDHLDSLINSLAFLYQIGLYPVVVHGAGPQLNRLLEDAGVEPQFEGGIRITDGKTLEVARSLFLEENFKLCEKLEDLGVRARPITSGVFGAEYLDKEKYGLVGKINKVNLRPIHASIAARCLPILTSMAEGPSSQVLNVNADVAAVELSKALEPLKVVYLSEKGGLFNGDTKEKISAINLDEEYDDLMSGKHWWVRHGTRLKIKEINDLLVDLPRSSSVAIIHPADLQKELFTDTGAGTLIRRGNKVHTATSLSDFGDLEALKEKLVRGREALDAKATADRYVDSLAQRQFKAYFDEPMDALAIVLYPSDGASIAQLSTFAMSKAGWLGNVSDNVFSAIKKDFDKLAFTVKQNDENLTWFFDKTEGSLSHENGEVLFWYGIENGKEVNELMREFYEKGRDMFGDINLESKIHKAAKAAMNLSGSAQQTRAFSTASKLLSTRTIGTLRGPRTTSAAASSRGYATMTTTTTNPNPPFGTKNATNDRPAKVALIGARGYTGQALIELLNNNSHMDLRHVSSRELKGQKLNGYDKREIIYESLTHEDVRRMSDIDCWIMALPNGVSKPWVDNIQENGNDDAIIVDLSADYRFDPEWTYGLPELIDRSTICKAKKISNPGCYATAAQIGIAPLLPYLDPNASPTVVGHSGYSGAGTKPSPKNNVENLTNNIIPYSLVNHIHEREISTQLGREIAFIPHVFSLFQGITHTISIPLNQTMTSRDIRNLYAERYEGEPLINVTGDIPSVKSISGMHGIDVGGFAVHSSGKRVVICVTIDNLLKGAATQCLQNCNLALGYAEFEVAASGPYIHTFSAQHGTHLSTWPSNQDFKPATQKAKRTEAGSELIEDQSSSQEDSHRPQKRRKPSPPRDDSGSSAEIVVDGGNANGQNSNLKRASNPPVTKLAGTSTGQYVVAVTGEDKCLRVFELSENVCLKPLSERVMPKRPCAVVLTPDDSTILCADKFGDVYSLPLLGQTYDSAIGNNDDAKNSTKNGEANWHPQHKSFVPAATSLTVHTKGNLEALRQQQKITNPKVEKKSLNFEHQLLLGHVSLLTDVACVSIERFPKKPRNYILSSDRDEHIRISRGILQAHAIEGYCLGHTEFVSKLCVLPAYPNLLVSGGGDDYLLLWDWLRGEIRQKIDLRSPIEYLREDYRANAASEKVPGEEEAVAVEESAEVNIVVSNIRTRQIREGGTTKNDLIVTCEGMDFDATMGFIGTVPLEGNVVDFTIIHEQETVVYSMDTIHEPFSTTAVASDLEQQTRPSIGATSFGSMFPPPEKNVRPHGKLIASMEQRVKDQSFVMQETPGKGSSMRELLYGLEGLRKRGGDDNNGGDD</sequence>
<dbReference type="InterPro" id="IPR001048">
    <property type="entry name" value="Asp/Glu/Uridylate_kinase"/>
</dbReference>
<proteinExistence type="inferred from homology"/>
<dbReference type="GO" id="GO:0106004">
    <property type="term" value="P:tRNA (guanine-N7)-methylation"/>
    <property type="evidence" value="ECO:0007669"/>
    <property type="project" value="UniProtKB-UniRule"/>
</dbReference>
<evidence type="ECO:0000256" key="5">
    <source>
        <dbReference type="ARBA" id="ARBA00007239"/>
    </source>
</evidence>
<dbReference type="Gene3D" id="2.130.10.10">
    <property type="entry name" value="YVTN repeat-like/Quinoprotein amine dehydrogenase"/>
    <property type="match status" value="1"/>
</dbReference>
<keyword evidence="17" id="KW-0677">Repeat</keyword>
<dbReference type="SUPFAM" id="SSF50978">
    <property type="entry name" value="WD40 repeat-like"/>
    <property type="match status" value="1"/>
</dbReference>
<comment type="similarity">
    <text evidence="4">In the N-terminal section; belongs to the acetylglutamate kinase family.</text>
</comment>
<evidence type="ECO:0000256" key="19">
    <source>
        <dbReference type="PROSITE-ProRule" id="PRU10010"/>
    </source>
</evidence>
<comment type="function">
    <text evidence="17">Required for the formation of N(7)-methylguanine at position 46 (m7G46) in tRNA. In the complex, it is required to stabilize and induce conformational changes of the catalytic subunit.</text>
</comment>
<evidence type="ECO:0000256" key="20">
    <source>
        <dbReference type="SAM" id="MobiDB-lite"/>
    </source>
</evidence>
<name>A0AAD9ZJP1_9LECA</name>
<dbReference type="InterPro" id="IPR036291">
    <property type="entry name" value="NAD(P)-bd_dom_sf"/>
</dbReference>
<dbReference type="Gene3D" id="3.40.1160.10">
    <property type="entry name" value="Acetylglutamate kinase-like"/>
    <property type="match status" value="1"/>
</dbReference>
<keyword evidence="23" id="KW-1185">Reference proteome</keyword>
<accession>A0AAD9ZJP1</accession>
<keyword evidence="13" id="KW-0809">Transit peptide</keyword>
<evidence type="ECO:0000259" key="21">
    <source>
        <dbReference type="PROSITE" id="PS51731"/>
    </source>
</evidence>
<keyword evidence="17" id="KW-0819">tRNA processing</keyword>
<evidence type="ECO:0000256" key="15">
    <source>
        <dbReference type="ARBA" id="ARBA00023128"/>
    </source>
</evidence>
<dbReference type="InterPro" id="IPR004662">
    <property type="entry name" value="AcgluKinase_fam"/>
</dbReference>
<dbReference type="CDD" id="cd04252">
    <property type="entry name" value="AAK_NAGK-fArgBP"/>
    <property type="match status" value="1"/>
</dbReference>
<keyword evidence="9" id="KW-0547">Nucleotide-binding</keyword>
<dbReference type="Pfam" id="PF00696">
    <property type="entry name" value="AA_kinase"/>
    <property type="match status" value="1"/>
</dbReference>
<dbReference type="CDD" id="cd04263">
    <property type="entry name" value="DUF619-NAGK-FABP"/>
    <property type="match status" value="1"/>
</dbReference>
<dbReference type="PANTHER" id="PTHR23342">
    <property type="entry name" value="N-ACETYLGLUTAMATE SYNTHASE"/>
    <property type="match status" value="1"/>
</dbReference>
<evidence type="ECO:0000256" key="14">
    <source>
        <dbReference type="ARBA" id="ARBA00023002"/>
    </source>
</evidence>
<dbReference type="GO" id="GO:0003942">
    <property type="term" value="F:N-acetyl-gamma-glutamyl-phosphate reductase activity"/>
    <property type="evidence" value="ECO:0007669"/>
    <property type="project" value="InterPro"/>
</dbReference>
<evidence type="ECO:0000256" key="3">
    <source>
        <dbReference type="ARBA" id="ARBA00004862"/>
    </source>
</evidence>
<comment type="pathway">
    <text evidence="2">Amino-acid biosynthesis; L-arginine biosynthesis; N(2)-acetyl-L-ornithine from L-glutamate: step 2/4.</text>
</comment>
<evidence type="ECO:0000256" key="7">
    <source>
        <dbReference type="ARBA" id="ARBA00022605"/>
    </source>
</evidence>
<evidence type="ECO:0000313" key="23">
    <source>
        <dbReference type="Proteomes" id="UP001276659"/>
    </source>
</evidence>
<dbReference type="NCBIfam" id="TIGR01850">
    <property type="entry name" value="argC"/>
    <property type="match status" value="1"/>
</dbReference>
<reference evidence="22" key="1">
    <citation type="submission" date="2022-11" db="EMBL/GenBank/DDBJ databases">
        <title>Chromosomal genome sequence assembly and mating type (MAT) locus characterization of the leprose asexual lichenized fungus Lepraria neglecta (Nyl.) Erichsen.</title>
        <authorList>
            <person name="Allen J.L."/>
            <person name="Pfeffer B."/>
        </authorList>
    </citation>
    <scope>NUCLEOTIDE SEQUENCE</scope>
    <source>
        <strain evidence="22">Allen 5258</strain>
    </source>
</reference>
<dbReference type="SMART" id="SM00859">
    <property type="entry name" value="Semialdhyde_dh"/>
    <property type="match status" value="1"/>
</dbReference>
<dbReference type="Pfam" id="PF22698">
    <property type="entry name" value="Semialdhyde_dhC_1"/>
    <property type="match status" value="1"/>
</dbReference>
<dbReference type="PROSITE" id="PS01224">
    <property type="entry name" value="ARGC"/>
    <property type="match status" value="1"/>
</dbReference>
<dbReference type="CDD" id="cd23936">
    <property type="entry name" value="AGPR_C_ARG5_6_like"/>
    <property type="match status" value="1"/>
</dbReference>
<dbReference type="InterPro" id="IPR028884">
    <property type="entry name" value="Trm82"/>
</dbReference>
<evidence type="ECO:0000256" key="6">
    <source>
        <dbReference type="ARBA" id="ARBA00022571"/>
    </source>
</evidence>
<dbReference type="InterPro" id="IPR000534">
    <property type="entry name" value="Semialdehyde_DH_NAD-bd"/>
</dbReference>
<dbReference type="GO" id="GO:0070401">
    <property type="term" value="F:NADP+ binding"/>
    <property type="evidence" value="ECO:0007669"/>
    <property type="project" value="InterPro"/>
</dbReference>
<dbReference type="Proteomes" id="UP001276659">
    <property type="component" value="Unassembled WGS sequence"/>
</dbReference>
<dbReference type="HAMAP" id="MF_03056">
    <property type="entry name" value="TRM82"/>
    <property type="match status" value="1"/>
</dbReference>
<organism evidence="22 23">
    <name type="scientific">Lepraria neglecta</name>
    <dbReference type="NCBI Taxonomy" id="209136"/>
    <lineage>
        <taxon>Eukaryota</taxon>
        <taxon>Fungi</taxon>
        <taxon>Dikarya</taxon>
        <taxon>Ascomycota</taxon>
        <taxon>Pezizomycotina</taxon>
        <taxon>Lecanoromycetes</taxon>
        <taxon>OSLEUM clade</taxon>
        <taxon>Lecanoromycetidae</taxon>
        <taxon>Lecanorales</taxon>
        <taxon>Lecanorineae</taxon>
        <taxon>Stereocaulaceae</taxon>
        <taxon>Lepraria</taxon>
    </lineage>
</organism>
<evidence type="ECO:0000256" key="17">
    <source>
        <dbReference type="HAMAP-Rule" id="MF_03056"/>
    </source>
</evidence>
<dbReference type="InterPro" id="IPR001680">
    <property type="entry name" value="WD40_rpt"/>
</dbReference>
<dbReference type="SUPFAM" id="SSF53633">
    <property type="entry name" value="Carbamate kinase-like"/>
    <property type="match status" value="1"/>
</dbReference>
<dbReference type="Gene3D" id="3.40.50.720">
    <property type="entry name" value="NAD(P)-binding Rossmann-like Domain"/>
    <property type="match status" value="1"/>
</dbReference>
<dbReference type="InterPro" id="IPR036322">
    <property type="entry name" value="WD40_repeat_dom_sf"/>
</dbReference>
<dbReference type="Gene3D" id="3.40.630.30">
    <property type="match status" value="1"/>
</dbReference>
<keyword evidence="6" id="KW-0055">Arginine biosynthesis</keyword>
<dbReference type="InterPro" id="IPR023013">
    <property type="entry name" value="AGPR_AS"/>
</dbReference>
<dbReference type="InterPro" id="IPR036393">
    <property type="entry name" value="AceGlu_kinase-like_sf"/>
</dbReference>
<dbReference type="FunFam" id="3.40.1160.10:FF:000011">
    <property type="entry name" value="N-acetyl-gamma-glutamyl-phosphate reductase, variant"/>
    <property type="match status" value="1"/>
</dbReference>
<comment type="subcellular location">
    <subcellularLocation>
        <location evidence="1">Mitochondrion</location>
    </subcellularLocation>
    <subcellularLocation>
        <location evidence="17">Nucleus</location>
    </subcellularLocation>
</comment>
<evidence type="ECO:0000256" key="1">
    <source>
        <dbReference type="ARBA" id="ARBA00004173"/>
    </source>
</evidence>
<feature type="active site" evidence="19">
    <location>
        <position position="709"/>
    </location>
</feature>
<evidence type="ECO:0000256" key="10">
    <source>
        <dbReference type="ARBA" id="ARBA00022777"/>
    </source>
</evidence>
<feature type="region of interest" description="Disordered" evidence="20">
    <location>
        <begin position="541"/>
        <end position="575"/>
    </location>
</feature>
<dbReference type="InterPro" id="IPR006855">
    <property type="entry name" value="Vertebrate-like_GNAT_dom"/>
</dbReference>
<feature type="repeat" description="WD" evidence="18">
    <location>
        <begin position="1183"/>
        <end position="1216"/>
    </location>
</feature>
<keyword evidence="7" id="KW-0028">Amino-acid biosynthesis</keyword>
<dbReference type="GO" id="GO:0006526">
    <property type="term" value="P:L-arginine biosynthetic process"/>
    <property type="evidence" value="ECO:0007669"/>
    <property type="project" value="UniProtKB-KW"/>
</dbReference>
<comment type="pathway">
    <text evidence="17">tRNA modification; N(7)-methylguanine-tRNA biosynthesis.</text>
</comment>
<keyword evidence="17" id="KW-0539">Nucleus</keyword>
<evidence type="ECO:0000256" key="18">
    <source>
        <dbReference type="PROSITE-ProRule" id="PRU00221"/>
    </source>
</evidence>
<evidence type="ECO:0000256" key="2">
    <source>
        <dbReference type="ARBA" id="ARBA00004828"/>
    </source>
</evidence>
<comment type="similarity">
    <text evidence="17">Belongs to the WD repeat TRM82 family.</text>
</comment>
<keyword evidence="14" id="KW-0560">Oxidoreductase</keyword>
<gene>
    <name evidence="22" type="primary">ARG6_1</name>
    <name evidence="22" type="ORF">OEA41_001126</name>
</gene>
<keyword evidence="15" id="KW-0496">Mitochondrion</keyword>
<keyword evidence="8" id="KW-0808">Transferase</keyword>
<evidence type="ECO:0000256" key="12">
    <source>
        <dbReference type="ARBA" id="ARBA00022857"/>
    </source>
</evidence>
<keyword evidence="10" id="KW-0418">Kinase</keyword>
<keyword evidence="16" id="KW-0511">Multifunctional enzyme</keyword>
<dbReference type="CDD" id="cd24149">
    <property type="entry name" value="AGPR_N_ARG5_6_like"/>
    <property type="match status" value="1"/>
</dbReference>
<dbReference type="Gene3D" id="3.30.360.10">
    <property type="entry name" value="Dihydrodipicolinate Reductase, domain 2"/>
    <property type="match status" value="1"/>
</dbReference>
<dbReference type="SUPFAM" id="SSF51735">
    <property type="entry name" value="NAD(P)-binding Rossmann-fold domains"/>
    <property type="match status" value="1"/>
</dbReference>
<dbReference type="GO" id="GO:0005524">
    <property type="term" value="F:ATP binding"/>
    <property type="evidence" value="ECO:0007669"/>
    <property type="project" value="UniProtKB-KW"/>
</dbReference>